<evidence type="ECO:0000256" key="1">
    <source>
        <dbReference type="PROSITE-ProRule" id="PRU00175"/>
    </source>
</evidence>
<dbReference type="SUPFAM" id="SSF57850">
    <property type="entry name" value="RING/U-box"/>
    <property type="match status" value="1"/>
</dbReference>
<dbReference type="OrthoDB" id="3695051at2759"/>
<keyword evidence="7" id="KW-1185">Reference proteome</keyword>
<accession>A0A2W1F5K8</accession>
<reference evidence="5" key="2">
    <citation type="submission" date="2021-05" db="EMBL/GenBank/DDBJ databases">
        <authorList>
            <person name="Moolhuijzen P.M."/>
            <person name="Moffat C.S."/>
        </authorList>
    </citation>
    <scope>NUCLEOTIDE SEQUENCE</scope>
    <source>
        <strain evidence="5">86-124</strain>
    </source>
</reference>
<keyword evidence="1" id="KW-0863">Zinc-finger</keyword>
<dbReference type="GO" id="GO:0008270">
    <property type="term" value="F:zinc ion binding"/>
    <property type="evidence" value="ECO:0007669"/>
    <property type="project" value="UniProtKB-KW"/>
</dbReference>
<evidence type="ECO:0000313" key="5">
    <source>
        <dbReference type="EMBL" id="KAI1513552.1"/>
    </source>
</evidence>
<evidence type="ECO:0000313" key="7">
    <source>
        <dbReference type="Proteomes" id="UP000249757"/>
    </source>
</evidence>
<reference evidence="4 6" key="1">
    <citation type="journal article" date="2018" name="BMC Genomics">
        <title>Comparative genomics of the wheat fungal pathogen Pyrenophora tritici-repentis reveals chromosomal variations and genome plasticity.</title>
        <authorList>
            <person name="Moolhuijzen P."/>
            <person name="See P.T."/>
            <person name="Hane J.K."/>
            <person name="Shi G."/>
            <person name="Liu Z."/>
            <person name="Oliver R.P."/>
            <person name="Moffat C.S."/>
        </authorList>
    </citation>
    <scope>NUCLEOTIDE SEQUENCE [LARGE SCALE GENOMIC DNA]</scope>
    <source>
        <strain evidence="4">M4</strain>
    </source>
</reference>
<evidence type="ECO:0000313" key="6">
    <source>
        <dbReference type="Proteomes" id="UP000245464"/>
    </source>
</evidence>
<dbReference type="Proteomes" id="UP000249757">
    <property type="component" value="Unassembled WGS sequence"/>
</dbReference>
<protein>
    <submittedName>
        <fullName evidence="4">RING-finger domain containing protein</fullName>
    </submittedName>
</protein>
<gene>
    <name evidence="5" type="ORF">Ptr86124_007454</name>
    <name evidence="4" type="ORF">PtrM4_018600</name>
</gene>
<reference evidence="5" key="3">
    <citation type="journal article" date="2022" name="bioRxiv">
        <title>A global pangenome for the wheat fungal pathogen Pyrenophora tritici-repentis and prediction of effector protein structural homology.</title>
        <authorList>
            <person name="Moolhuijzen P."/>
            <person name="See P.T."/>
            <person name="Shi G."/>
            <person name="Powell H.R."/>
            <person name="Cockram J."/>
            <person name="Jorgensen L.N."/>
            <person name="Benslimane H."/>
            <person name="Strelkov S.E."/>
            <person name="Turner J."/>
            <person name="Liu Z."/>
            <person name="Moffat C.S."/>
        </authorList>
    </citation>
    <scope>NUCLEOTIDE SEQUENCE</scope>
    <source>
        <strain evidence="5">86-124</strain>
    </source>
</reference>
<dbReference type="EMBL" id="NQIK02000001">
    <property type="protein sequence ID" value="KAF7577620.1"/>
    <property type="molecule type" value="Genomic_DNA"/>
</dbReference>
<dbReference type="Pfam" id="PF13639">
    <property type="entry name" value="zf-RING_2"/>
    <property type="match status" value="1"/>
</dbReference>
<sequence>MVYSSLAAGRVQGIEVCPMPYDDPDCPICLERYQSNALVLYNAEYAASSISRAAKLTRAVASKPADHSPLKLPCCRNKICRECLNAWLSVSDTCPICRGKLVVPPPLVRMRRFIDWVLGLVNFESPVVVVHPPPPSEAAHAPSNDVYSDSDDSDDSRNYDYELYHDEDYGVLPLFCGWEECWTDLWRD</sequence>
<evidence type="ECO:0000313" key="4">
    <source>
        <dbReference type="EMBL" id="KAF7577620.1"/>
    </source>
</evidence>
<dbReference type="EMBL" id="NRDI02000009">
    <property type="protein sequence ID" value="KAI1513552.1"/>
    <property type="molecule type" value="Genomic_DNA"/>
</dbReference>
<dbReference type="Gene3D" id="3.30.40.10">
    <property type="entry name" value="Zinc/RING finger domain, C3HC4 (zinc finger)"/>
    <property type="match status" value="1"/>
</dbReference>
<comment type="caution">
    <text evidence="4">The sequence shown here is derived from an EMBL/GenBank/DDBJ whole genome shotgun (WGS) entry which is preliminary data.</text>
</comment>
<dbReference type="Proteomes" id="UP000245464">
    <property type="component" value="Chromosome 1"/>
</dbReference>
<dbReference type="AlphaFoldDB" id="A0A2W1F5K8"/>
<keyword evidence="1" id="KW-0479">Metal-binding</keyword>
<organism evidence="4 6">
    <name type="scientific">Pyrenophora tritici-repentis</name>
    <dbReference type="NCBI Taxonomy" id="45151"/>
    <lineage>
        <taxon>Eukaryota</taxon>
        <taxon>Fungi</taxon>
        <taxon>Dikarya</taxon>
        <taxon>Ascomycota</taxon>
        <taxon>Pezizomycotina</taxon>
        <taxon>Dothideomycetes</taxon>
        <taxon>Pleosporomycetidae</taxon>
        <taxon>Pleosporales</taxon>
        <taxon>Pleosporineae</taxon>
        <taxon>Pleosporaceae</taxon>
        <taxon>Pyrenophora</taxon>
    </lineage>
</organism>
<keyword evidence="1" id="KW-0862">Zinc</keyword>
<evidence type="ECO:0000256" key="2">
    <source>
        <dbReference type="SAM" id="MobiDB-lite"/>
    </source>
</evidence>
<evidence type="ECO:0000259" key="3">
    <source>
        <dbReference type="PROSITE" id="PS50089"/>
    </source>
</evidence>
<dbReference type="InterPro" id="IPR001841">
    <property type="entry name" value="Znf_RING"/>
</dbReference>
<name>A0A2W1F5K8_9PLEO</name>
<dbReference type="PROSITE" id="PS50089">
    <property type="entry name" value="ZF_RING_2"/>
    <property type="match status" value="1"/>
</dbReference>
<feature type="compositionally biased region" description="Low complexity" evidence="2">
    <location>
        <begin position="137"/>
        <end position="147"/>
    </location>
</feature>
<proteinExistence type="predicted"/>
<feature type="region of interest" description="Disordered" evidence="2">
    <location>
        <begin position="134"/>
        <end position="154"/>
    </location>
</feature>
<dbReference type="InterPro" id="IPR013083">
    <property type="entry name" value="Znf_RING/FYVE/PHD"/>
</dbReference>
<dbReference type="SMART" id="SM00184">
    <property type="entry name" value="RING"/>
    <property type="match status" value="1"/>
</dbReference>
<reference evidence="7" key="4">
    <citation type="journal article" date="2022" name="Microb. Genom.">
        <title>A global pangenome for the wheat fungal pathogen Pyrenophora tritici-repentis and prediction of effector protein structural homology.</title>
        <authorList>
            <person name="Moolhuijzen P.M."/>
            <person name="See P.T."/>
            <person name="Shi G."/>
            <person name="Powell H.R."/>
            <person name="Cockram J."/>
            <person name="Jorgensen L.N."/>
            <person name="Benslimane H."/>
            <person name="Strelkov S.E."/>
            <person name="Turner J."/>
            <person name="Liu Z."/>
            <person name="Moffat C.S."/>
        </authorList>
    </citation>
    <scope>NUCLEOTIDE SEQUENCE [LARGE SCALE GENOMIC DNA]</scope>
</reference>
<feature type="domain" description="RING-type" evidence="3">
    <location>
        <begin position="26"/>
        <end position="98"/>
    </location>
</feature>